<dbReference type="EMBL" id="JBBUTG010000001">
    <property type="protein sequence ID" value="MEK8029244.1"/>
    <property type="molecule type" value="Genomic_DNA"/>
</dbReference>
<dbReference type="RefSeq" id="WP_341423588.1">
    <property type="nucleotide sequence ID" value="NZ_JBBUTG010000001.1"/>
</dbReference>
<keyword evidence="3" id="KW-1185">Reference proteome</keyword>
<feature type="transmembrane region" description="Helical" evidence="1">
    <location>
        <begin position="145"/>
        <end position="177"/>
    </location>
</feature>
<comment type="caution">
    <text evidence="2">The sequence shown here is derived from an EMBL/GenBank/DDBJ whole genome shotgun (WGS) entry which is preliminary data.</text>
</comment>
<name>A0ABU9BH11_9BURK</name>
<keyword evidence="1" id="KW-0812">Transmembrane</keyword>
<protein>
    <submittedName>
        <fullName evidence="2">BPSS1780 family membrane protein</fullName>
    </submittedName>
</protein>
<sequence length="243" mass="25456">MVNVNDGGVQAITVDANRGVNWWGEGWTLFTKNAGLWVVFALILLIAGVVLSFIPFLGSLAVSLLTPVVVGSCLLAARKTEQGGTLDINDLGLAFKSHLNPLLILGALFLAANVIIMVVMGVLGFGAVMGMGAGGAAHSMGGMMAAFGVGMLALLVGAALYVPVSMAMWFAPALVVFRDVPPVNALQASFAACLRNIVPFLLYGIIFFVVAIVASIPMGLGWLVLIPLTILTTYLAYRDIFND</sequence>
<keyword evidence="1" id="KW-1133">Transmembrane helix</keyword>
<dbReference type="Proteomes" id="UP001371218">
    <property type="component" value="Unassembled WGS sequence"/>
</dbReference>
<proteinExistence type="predicted"/>
<reference evidence="2 3" key="1">
    <citation type="submission" date="2024-04" db="EMBL/GenBank/DDBJ databases">
        <title>Novel species of the genus Ideonella isolated from streams.</title>
        <authorList>
            <person name="Lu H."/>
        </authorList>
    </citation>
    <scope>NUCLEOTIDE SEQUENCE [LARGE SCALE GENOMIC DNA]</scope>
    <source>
        <strain evidence="2 3">DXS29W</strain>
    </source>
</reference>
<evidence type="ECO:0000256" key="1">
    <source>
        <dbReference type="SAM" id="Phobius"/>
    </source>
</evidence>
<gene>
    <name evidence="2" type="ORF">AACH06_00300</name>
</gene>
<evidence type="ECO:0000313" key="2">
    <source>
        <dbReference type="EMBL" id="MEK8029244.1"/>
    </source>
</evidence>
<organism evidence="2 3">
    <name type="scientific">Ideonella lacteola</name>
    <dbReference type="NCBI Taxonomy" id="2984193"/>
    <lineage>
        <taxon>Bacteria</taxon>
        <taxon>Pseudomonadati</taxon>
        <taxon>Pseudomonadota</taxon>
        <taxon>Betaproteobacteria</taxon>
        <taxon>Burkholderiales</taxon>
        <taxon>Sphaerotilaceae</taxon>
        <taxon>Ideonella</taxon>
    </lineage>
</organism>
<dbReference type="NCBIfam" id="NF041043">
    <property type="entry name" value="BPSS1780_fam"/>
    <property type="match status" value="1"/>
</dbReference>
<evidence type="ECO:0000313" key="3">
    <source>
        <dbReference type="Proteomes" id="UP001371218"/>
    </source>
</evidence>
<dbReference type="InterPro" id="IPR047798">
    <property type="entry name" value="BPSS1780-like"/>
</dbReference>
<keyword evidence="1" id="KW-0472">Membrane</keyword>
<feature type="transmembrane region" description="Helical" evidence="1">
    <location>
        <begin position="34"/>
        <end position="54"/>
    </location>
</feature>
<feature type="transmembrane region" description="Helical" evidence="1">
    <location>
        <begin position="102"/>
        <end position="125"/>
    </location>
</feature>
<accession>A0ABU9BH11</accession>